<accession>A0A402AFU6</accession>
<feature type="compositionally biased region" description="Basic and acidic residues" evidence="1">
    <location>
        <begin position="8"/>
        <end position="25"/>
    </location>
</feature>
<dbReference type="InterPro" id="IPR028978">
    <property type="entry name" value="Chorismate_lyase_/UTRA_dom_sf"/>
</dbReference>
<proteinExistence type="predicted"/>
<reference evidence="4" key="1">
    <citation type="submission" date="2018-12" db="EMBL/GenBank/DDBJ databases">
        <title>Tengunoibacter tsumagoiensis gen. nov., sp. nov., Dictyobacter kobayashii sp. nov., D. alpinus sp. nov., and D. joshuensis sp. nov. and description of Dictyobacteraceae fam. nov. within the order Ktedonobacterales isolated from Tengu-no-mugimeshi.</title>
        <authorList>
            <person name="Wang C.M."/>
            <person name="Zheng Y."/>
            <person name="Sakai Y."/>
            <person name="Toyoda A."/>
            <person name="Minakuchi Y."/>
            <person name="Abe K."/>
            <person name="Yokota A."/>
            <person name="Yabe S."/>
        </authorList>
    </citation>
    <scope>NUCLEOTIDE SEQUENCE [LARGE SCALE GENOMIC DNA]</scope>
    <source>
        <strain evidence="4">Uno11</strain>
    </source>
</reference>
<feature type="domain" description="UbiC transcription regulator-associated" evidence="2">
    <location>
        <begin position="121"/>
        <end position="260"/>
    </location>
</feature>
<dbReference type="GO" id="GO:0003677">
    <property type="term" value="F:DNA binding"/>
    <property type="evidence" value="ECO:0007669"/>
    <property type="project" value="InterPro"/>
</dbReference>
<dbReference type="InterPro" id="IPR011663">
    <property type="entry name" value="UTRA"/>
</dbReference>
<feature type="region of interest" description="Disordered" evidence="1">
    <location>
        <begin position="1"/>
        <end position="25"/>
    </location>
</feature>
<dbReference type="SUPFAM" id="SSF64288">
    <property type="entry name" value="Chorismate lyase-like"/>
    <property type="match status" value="1"/>
</dbReference>
<dbReference type="AlphaFoldDB" id="A0A402AFU6"/>
<sequence length="279" mass="31899">MRGPKPQKILETRPPELRKNKATDAHQSMREKILNGIYKADQIINPKEIEQEYGINNTSTQIMLLRLAIEGLIKIQPLKERSWPNNAAYNEYRVADLNVRHRIFSTRHGGFVSDISQQETTASLEPTADIEVERADEEIAKLLAIQPGENVIILRTVQKSDPNTIIAIADTYLPFWFAESLPELKKPNCDIYQIMQQLGKKPSWCTETVDVTQASSVEREKFKLSPDDTSALFKILRIAYDEDGTPLAVDFLTDRGDKYRLHYSFPLFADGIPEKLRNK</sequence>
<evidence type="ECO:0000256" key="1">
    <source>
        <dbReference type="SAM" id="MobiDB-lite"/>
    </source>
</evidence>
<gene>
    <name evidence="3" type="ORF">KDK_17550</name>
</gene>
<dbReference type="InterPro" id="IPR036388">
    <property type="entry name" value="WH-like_DNA-bd_sf"/>
</dbReference>
<keyword evidence="4" id="KW-1185">Reference proteome</keyword>
<organism evidence="3 4">
    <name type="scientific">Dictyobacter kobayashii</name>
    <dbReference type="NCBI Taxonomy" id="2014872"/>
    <lineage>
        <taxon>Bacteria</taxon>
        <taxon>Bacillati</taxon>
        <taxon>Chloroflexota</taxon>
        <taxon>Ktedonobacteria</taxon>
        <taxon>Ktedonobacterales</taxon>
        <taxon>Dictyobacteraceae</taxon>
        <taxon>Dictyobacter</taxon>
    </lineage>
</organism>
<dbReference type="Proteomes" id="UP000287188">
    <property type="component" value="Unassembled WGS sequence"/>
</dbReference>
<dbReference type="OrthoDB" id="155443at2"/>
<evidence type="ECO:0000313" key="3">
    <source>
        <dbReference type="EMBL" id="GCE17955.1"/>
    </source>
</evidence>
<protein>
    <recommendedName>
        <fullName evidence="2">UbiC transcription regulator-associated domain-containing protein</fullName>
    </recommendedName>
</protein>
<evidence type="ECO:0000259" key="2">
    <source>
        <dbReference type="SMART" id="SM00866"/>
    </source>
</evidence>
<dbReference type="PANTHER" id="PTHR44846">
    <property type="entry name" value="MANNOSYL-D-GLYCERATE TRANSPORT/METABOLISM SYSTEM REPRESSOR MNGR-RELATED"/>
    <property type="match status" value="1"/>
</dbReference>
<dbReference type="Gene3D" id="3.40.1410.10">
    <property type="entry name" value="Chorismate lyase-like"/>
    <property type="match status" value="1"/>
</dbReference>
<comment type="caution">
    <text evidence="3">The sequence shown here is derived from an EMBL/GenBank/DDBJ whole genome shotgun (WGS) entry which is preliminary data.</text>
</comment>
<dbReference type="SMART" id="SM00866">
    <property type="entry name" value="UTRA"/>
    <property type="match status" value="1"/>
</dbReference>
<dbReference type="GO" id="GO:0045892">
    <property type="term" value="P:negative regulation of DNA-templated transcription"/>
    <property type="evidence" value="ECO:0007669"/>
    <property type="project" value="TreeGrafter"/>
</dbReference>
<dbReference type="Gene3D" id="1.10.10.10">
    <property type="entry name" value="Winged helix-like DNA-binding domain superfamily/Winged helix DNA-binding domain"/>
    <property type="match status" value="1"/>
</dbReference>
<evidence type="ECO:0000313" key="4">
    <source>
        <dbReference type="Proteomes" id="UP000287188"/>
    </source>
</evidence>
<dbReference type="RefSeq" id="WP_126549560.1">
    <property type="nucleotide sequence ID" value="NZ_BIFS01000001.1"/>
</dbReference>
<dbReference type="Pfam" id="PF07702">
    <property type="entry name" value="UTRA"/>
    <property type="match status" value="1"/>
</dbReference>
<name>A0A402AFU6_9CHLR</name>
<dbReference type="PANTHER" id="PTHR44846:SF17">
    <property type="entry name" value="GNTR-FAMILY TRANSCRIPTIONAL REGULATOR"/>
    <property type="match status" value="1"/>
</dbReference>
<dbReference type="InterPro" id="IPR050679">
    <property type="entry name" value="Bact_HTH_transcr_reg"/>
</dbReference>
<dbReference type="EMBL" id="BIFS01000001">
    <property type="protein sequence ID" value="GCE17955.1"/>
    <property type="molecule type" value="Genomic_DNA"/>
</dbReference>